<dbReference type="AlphaFoldDB" id="A0AAU0EXU8"/>
<dbReference type="RefSeq" id="WP_327984384.1">
    <property type="nucleotide sequence ID" value="NZ_CP136426.1"/>
</dbReference>
<dbReference type="PROSITE" id="PS51197">
    <property type="entry name" value="HTH_RRF2_2"/>
    <property type="match status" value="1"/>
</dbReference>
<protein>
    <submittedName>
        <fullName evidence="1">Rrf2 family transcriptional regulator</fullName>
    </submittedName>
</protein>
<dbReference type="PANTHER" id="PTHR33221:SF15">
    <property type="entry name" value="HTH-TYPE TRANSCRIPTIONAL REGULATOR YWGB-RELATED"/>
    <property type="match status" value="1"/>
</dbReference>
<dbReference type="InterPro" id="IPR036390">
    <property type="entry name" value="WH_DNA-bd_sf"/>
</dbReference>
<evidence type="ECO:0000313" key="1">
    <source>
        <dbReference type="EMBL" id="WOC50661.1"/>
    </source>
</evidence>
<dbReference type="Gene3D" id="1.10.10.10">
    <property type="entry name" value="Winged helix-like DNA-binding domain superfamily/Winged helix DNA-binding domain"/>
    <property type="match status" value="1"/>
</dbReference>
<dbReference type="InterPro" id="IPR036388">
    <property type="entry name" value="WH-like_DNA-bd_sf"/>
</dbReference>
<dbReference type="GO" id="GO:0005829">
    <property type="term" value="C:cytosol"/>
    <property type="evidence" value="ECO:0007669"/>
    <property type="project" value="TreeGrafter"/>
</dbReference>
<dbReference type="InterPro" id="IPR000944">
    <property type="entry name" value="Tscrpt_reg_Rrf2"/>
</dbReference>
<organism evidence="1 2">
    <name type="scientific">Bergeyella porcorum</name>
    <dbReference type="NCBI Taxonomy" id="1735111"/>
    <lineage>
        <taxon>Bacteria</taxon>
        <taxon>Pseudomonadati</taxon>
        <taxon>Bacteroidota</taxon>
        <taxon>Flavobacteriia</taxon>
        <taxon>Flavobacteriales</taxon>
        <taxon>Weeksellaceae</taxon>
        <taxon>Bergeyella</taxon>
    </lineage>
</organism>
<proteinExistence type="predicted"/>
<keyword evidence="2" id="KW-1185">Reference proteome</keyword>
<dbReference type="SUPFAM" id="SSF46785">
    <property type="entry name" value="Winged helix' DNA-binding domain"/>
    <property type="match status" value="1"/>
</dbReference>
<dbReference type="NCBIfam" id="TIGR00738">
    <property type="entry name" value="rrf2_super"/>
    <property type="match status" value="1"/>
</dbReference>
<reference evidence="1" key="1">
    <citation type="submission" date="2023-10" db="EMBL/GenBank/DDBJ databases">
        <title>Characterization and whole genome sequencing of a novel strain of Bergeyella porcorum QD2021 isolated from pig.</title>
        <authorList>
            <person name="Liu G."/>
            <person name="Chen C."/>
            <person name="Han X."/>
        </authorList>
    </citation>
    <scope>NUCLEOTIDE SEQUENCE</scope>
    <source>
        <strain evidence="1">QD2021</strain>
    </source>
</reference>
<evidence type="ECO:0000313" key="2">
    <source>
        <dbReference type="Proteomes" id="UP001432059"/>
    </source>
</evidence>
<name>A0AAU0EXU8_9FLAO</name>
<dbReference type="KEGG" id="bpor:BPO_0014"/>
<dbReference type="EMBL" id="CP136426">
    <property type="protein sequence ID" value="WOC50661.1"/>
    <property type="molecule type" value="Genomic_DNA"/>
</dbReference>
<accession>A0AAU0EXU8</accession>
<dbReference type="Proteomes" id="UP001432059">
    <property type="component" value="Chromosome"/>
</dbReference>
<dbReference type="GO" id="GO:0003700">
    <property type="term" value="F:DNA-binding transcription factor activity"/>
    <property type="evidence" value="ECO:0007669"/>
    <property type="project" value="TreeGrafter"/>
</dbReference>
<sequence>MFSKTCKYAIKALIFIAQKTNNERKVGIKDVAEGIDSPEHFIAKILQTLSKKGFVNSSKGPNGGFYMDENTLEVTLADVVKEIDGDKILYGCGIGLKQCSETHPCPIHNDFKVIREQIVEMLEKSKIRMFIENLDQNITFLKT</sequence>
<dbReference type="Pfam" id="PF02082">
    <property type="entry name" value="Rrf2"/>
    <property type="match status" value="1"/>
</dbReference>
<gene>
    <name evidence="1" type="ORF">BPO_0014</name>
</gene>
<dbReference type="PANTHER" id="PTHR33221">
    <property type="entry name" value="WINGED HELIX-TURN-HELIX TRANSCRIPTIONAL REGULATOR, RRF2 FAMILY"/>
    <property type="match status" value="1"/>
</dbReference>